<dbReference type="AlphaFoldDB" id="A0A8J6PA19"/>
<comment type="caution">
    <text evidence="1">The sequence shown here is derived from an EMBL/GenBank/DDBJ whole genome shotgun (WGS) entry which is preliminary data.</text>
</comment>
<accession>A0A8J6PA19</accession>
<evidence type="ECO:0008006" key="3">
    <source>
        <dbReference type="Google" id="ProtNLM"/>
    </source>
</evidence>
<dbReference type="Proteomes" id="UP000632659">
    <property type="component" value="Unassembled WGS sequence"/>
</dbReference>
<evidence type="ECO:0000313" key="2">
    <source>
        <dbReference type="Proteomes" id="UP000632659"/>
    </source>
</evidence>
<reference evidence="1" key="1">
    <citation type="submission" date="2020-08" db="EMBL/GenBank/DDBJ databases">
        <title>Genome public.</title>
        <authorList>
            <person name="Liu C."/>
            <person name="Sun Q."/>
        </authorList>
    </citation>
    <scope>NUCLEOTIDE SEQUENCE</scope>
    <source>
        <strain evidence="1">NSJ-15</strain>
    </source>
</reference>
<gene>
    <name evidence="1" type="ORF">H8702_13405</name>
</gene>
<dbReference type="RefSeq" id="WP_187536911.1">
    <property type="nucleotide sequence ID" value="NZ_JACRTL010000012.1"/>
</dbReference>
<organism evidence="1 2">
    <name type="scientific">Massiliimalia timonensis</name>
    <dbReference type="NCBI Taxonomy" id="1987501"/>
    <lineage>
        <taxon>Bacteria</taxon>
        <taxon>Bacillati</taxon>
        <taxon>Bacillota</taxon>
        <taxon>Clostridia</taxon>
        <taxon>Eubacteriales</taxon>
        <taxon>Oscillospiraceae</taxon>
        <taxon>Massiliimalia</taxon>
    </lineage>
</organism>
<proteinExistence type="predicted"/>
<protein>
    <recommendedName>
        <fullName evidence="3">DUF1492 domain-containing protein</fullName>
    </recommendedName>
</protein>
<keyword evidence="2" id="KW-1185">Reference proteome</keyword>
<name>A0A8J6PA19_9FIRM</name>
<evidence type="ECO:0000313" key="1">
    <source>
        <dbReference type="EMBL" id="MBC8612089.1"/>
    </source>
</evidence>
<dbReference type="EMBL" id="JACRTL010000012">
    <property type="protein sequence ID" value="MBC8612089.1"/>
    <property type="molecule type" value="Genomic_DNA"/>
</dbReference>
<sequence length="131" mass="15354">MTNKELSQLYYLVKEIKLKRQQLEQLRTIAEGTTVELTGMPHGTGINDKVGNIAADIADIKAILELKIQEYYYQYNRLTRYIESIDDSLVRQIMTLRYIELKEWNDVADMVGGNNTEDSVKKRVYRYLDKQ</sequence>